<name>A0A916RXG3_9HYPH</name>
<protein>
    <submittedName>
        <fullName evidence="2">Uncharacterized protein</fullName>
    </submittedName>
</protein>
<reference evidence="2" key="1">
    <citation type="journal article" date="2014" name="Int. J. Syst. Evol. Microbiol.">
        <title>Complete genome sequence of Corynebacterium casei LMG S-19264T (=DSM 44701T), isolated from a smear-ripened cheese.</title>
        <authorList>
            <consortium name="US DOE Joint Genome Institute (JGI-PGF)"/>
            <person name="Walter F."/>
            <person name="Albersmeier A."/>
            <person name="Kalinowski J."/>
            <person name="Ruckert C."/>
        </authorList>
    </citation>
    <scope>NUCLEOTIDE SEQUENCE</scope>
    <source>
        <strain evidence="2">CGMCC 1.15320</strain>
    </source>
</reference>
<dbReference type="EMBL" id="BMIF01000009">
    <property type="protein sequence ID" value="GGA74110.1"/>
    <property type="molecule type" value="Genomic_DNA"/>
</dbReference>
<feature type="compositionally biased region" description="Basic and acidic residues" evidence="1">
    <location>
        <begin position="33"/>
        <end position="44"/>
    </location>
</feature>
<proteinExistence type="predicted"/>
<gene>
    <name evidence="2" type="ORF">GCM10011385_30130</name>
</gene>
<sequence>MLLAGKWSHFQGISDNYAVKEPDPVPDRVTGGSEDRMGGMFADRSDRLHSGHALVGTGVGTT</sequence>
<organism evidence="2 3">
    <name type="scientific">Nitratireductor aestuarii</name>
    <dbReference type="NCBI Taxonomy" id="1735103"/>
    <lineage>
        <taxon>Bacteria</taxon>
        <taxon>Pseudomonadati</taxon>
        <taxon>Pseudomonadota</taxon>
        <taxon>Alphaproteobacteria</taxon>
        <taxon>Hyphomicrobiales</taxon>
        <taxon>Phyllobacteriaceae</taxon>
        <taxon>Nitratireductor</taxon>
    </lineage>
</organism>
<keyword evidence="3" id="KW-1185">Reference proteome</keyword>
<accession>A0A916RXG3</accession>
<dbReference type="AlphaFoldDB" id="A0A916RXG3"/>
<evidence type="ECO:0000313" key="3">
    <source>
        <dbReference type="Proteomes" id="UP000636264"/>
    </source>
</evidence>
<evidence type="ECO:0000313" key="2">
    <source>
        <dbReference type="EMBL" id="GGA74110.1"/>
    </source>
</evidence>
<reference evidence="2" key="2">
    <citation type="submission" date="2020-09" db="EMBL/GenBank/DDBJ databases">
        <authorList>
            <person name="Sun Q."/>
            <person name="Zhou Y."/>
        </authorList>
    </citation>
    <scope>NUCLEOTIDE SEQUENCE</scope>
    <source>
        <strain evidence="2">CGMCC 1.15320</strain>
    </source>
</reference>
<dbReference type="Proteomes" id="UP000636264">
    <property type="component" value="Unassembled WGS sequence"/>
</dbReference>
<comment type="caution">
    <text evidence="2">The sequence shown here is derived from an EMBL/GenBank/DDBJ whole genome shotgun (WGS) entry which is preliminary data.</text>
</comment>
<evidence type="ECO:0000256" key="1">
    <source>
        <dbReference type="SAM" id="MobiDB-lite"/>
    </source>
</evidence>
<feature type="region of interest" description="Disordered" evidence="1">
    <location>
        <begin position="17"/>
        <end position="44"/>
    </location>
</feature>